<evidence type="ECO:0000313" key="4">
    <source>
        <dbReference type="Proteomes" id="UP000823405"/>
    </source>
</evidence>
<keyword evidence="1" id="KW-0732">Signal</keyword>
<evidence type="ECO:0000256" key="1">
    <source>
        <dbReference type="SAM" id="SignalP"/>
    </source>
</evidence>
<evidence type="ECO:0000313" key="3">
    <source>
        <dbReference type="EMBL" id="KAG0316985.1"/>
    </source>
</evidence>
<reference evidence="3" key="1">
    <citation type="journal article" date="2020" name="Fungal Divers.">
        <title>Resolving the Mortierellaceae phylogeny through synthesis of multi-gene phylogenetics and phylogenomics.</title>
        <authorList>
            <person name="Vandepol N."/>
            <person name="Liber J."/>
            <person name="Desiro A."/>
            <person name="Na H."/>
            <person name="Kennedy M."/>
            <person name="Barry K."/>
            <person name="Grigoriev I.V."/>
            <person name="Miller A.N."/>
            <person name="O'Donnell K."/>
            <person name="Stajich J.E."/>
            <person name="Bonito G."/>
        </authorList>
    </citation>
    <scope>NUCLEOTIDE SEQUENCE</scope>
    <source>
        <strain evidence="3">NVP60</strain>
    </source>
</reference>
<feature type="domain" description="SCP" evidence="2">
    <location>
        <begin position="38"/>
        <end position="172"/>
    </location>
</feature>
<comment type="caution">
    <text evidence="3">The sequence shown here is derived from an EMBL/GenBank/DDBJ whole genome shotgun (WGS) entry which is preliminary data.</text>
</comment>
<dbReference type="InterPro" id="IPR001283">
    <property type="entry name" value="CRISP-related"/>
</dbReference>
<dbReference type="SUPFAM" id="SSF55797">
    <property type="entry name" value="PR-1-like"/>
    <property type="match status" value="1"/>
</dbReference>
<dbReference type="Proteomes" id="UP000823405">
    <property type="component" value="Unassembled WGS sequence"/>
</dbReference>
<protein>
    <recommendedName>
        <fullName evidence="2">SCP domain-containing protein</fullName>
    </recommendedName>
</protein>
<feature type="chain" id="PRO_5040247303" description="SCP domain-containing protein" evidence="1">
    <location>
        <begin position="24"/>
        <end position="183"/>
    </location>
</feature>
<dbReference type="PRINTS" id="PR00837">
    <property type="entry name" value="V5TPXLIKE"/>
</dbReference>
<name>A0A9P6RGS6_9FUNG</name>
<dbReference type="PANTHER" id="PTHR10334">
    <property type="entry name" value="CYSTEINE-RICH SECRETORY PROTEIN-RELATED"/>
    <property type="match status" value="1"/>
</dbReference>
<dbReference type="OrthoDB" id="337038at2759"/>
<organism evidence="3 4">
    <name type="scientific">Linnemannia gamsii</name>
    <dbReference type="NCBI Taxonomy" id="64522"/>
    <lineage>
        <taxon>Eukaryota</taxon>
        <taxon>Fungi</taxon>
        <taxon>Fungi incertae sedis</taxon>
        <taxon>Mucoromycota</taxon>
        <taxon>Mortierellomycotina</taxon>
        <taxon>Mortierellomycetes</taxon>
        <taxon>Mortierellales</taxon>
        <taxon>Mortierellaceae</taxon>
        <taxon>Linnemannia</taxon>
    </lineage>
</organism>
<dbReference type="InterPro" id="IPR035940">
    <property type="entry name" value="CAP_sf"/>
</dbReference>
<dbReference type="CDD" id="cd05382">
    <property type="entry name" value="CAP_GAPR1-like"/>
    <property type="match status" value="1"/>
</dbReference>
<dbReference type="AlphaFoldDB" id="A0A9P6RGS6"/>
<dbReference type="EMBL" id="JAAAIN010000270">
    <property type="protein sequence ID" value="KAG0316985.1"/>
    <property type="molecule type" value="Genomic_DNA"/>
</dbReference>
<dbReference type="Gene3D" id="3.40.33.10">
    <property type="entry name" value="CAP"/>
    <property type="match status" value="1"/>
</dbReference>
<accession>A0A9P6RGS6</accession>
<sequence length="183" mass="19574">MKITTVLIASMAYLTSQSSMVAAAPCSSNQTPMRITDVYSDSVLAAHNRPRAQYGARPLVWSPELYTSALQYAKLCKFAPSDSRGKYGENFYATTARVANVAQAVNSWMAQAANYNYNNPVFSSNTGGFTQVVWKSSTQVACAQAACAAGTISSQPSTITVCRYAPPGNMQGQFSKNVGRPVA</sequence>
<dbReference type="Pfam" id="PF00188">
    <property type="entry name" value="CAP"/>
    <property type="match status" value="1"/>
</dbReference>
<feature type="signal peptide" evidence="1">
    <location>
        <begin position="1"/>
        <end position="23"/>
    </location>
</feature>
<dbReference type="SMART" id="SM00198">
    <property type="entry name" value="SCP"/>
    <property type="match status" value="1"/>
</dbReference>
<evidence type="ECO:0000259" key="2">
    <source>
        <dbReference type="SMART" id="SM00198"/>
    </source>
</evidence>
<dbReference type="InterPro" id="IPR034113">
    <property type="entry name" value="SCP_GAPR1-like"/>
</dbReference>
<gene>
    <name evidence="3" type="ORF">BGZ97_006068</name>
</gene>
<dbReference type="InterPro" id="IPR014044">
    <property type="entry name" value="CAP_dom"/>
</dbReference>
<proteinExistence type="predicted"/>
<keyword evidence="4" id="KW-1185">Reference proteome</keyword>